<dbReference type="Proteomes" id="UP000199305">
    <property type="component" value="Unassembled WGS sequence"/>
</dbReference>
<dbReference type="OrthoDB" id="9778547at2"/>
<dbReference type="STRING" id="658219.SAMN05216212_3183"/>
<keyword evidence="6" id="KW-1185">Reference proteome</keyword>
<dbReference type="PROSITE" id="PS00211">
    <property type="entry name" value="ABC_TRANSPORTER_1"/>
    <property type="match status" value="1"/>
</dbReference>
<dbReference type="CDD" id="cd03230">
    <property type="entry name" value="ABC_DR_subfamily_A"/>
    <property type="match status" value="1"/>
</dbReference>
<keyword evidence="1" id="KW-0813">Transport</keyword>
<gene>
    <name evidence="5" type="ORF">SAMN05216212_3183</name>
</gene>
<name>A0A1G9ELF3_9GAMM</name>
<dbReference type="InterPro" id="IPR003439">
    <property type="entry name" value="ABC_transporter-like_ATP-bd"/>
</dbReference>
<dbReference type="PROSITE" id="PS50893">
    <property type="entry name" value="ABC_TRANSPORTER_2"/>
    <property type="match status" value="1"/>
</dbReference>
<evidence type="ECO:0000256" key="1">
    <source>
        <dbReference type="ARBA" id="ARBA00022448"/>
    </source>
</evidence>
<evidence type="ECO:0000256" key="3">
    <source>
        <dbReference type="ARBA" id="ARBA00022840"/>
    </source>
</evidence>
<dbReference type="PANTHER" id="PTHR42939:SF1">
    <property type="entry name" value="ABC TRANSPORTER ATP-BINDING PROTEIN ALBC-RELATED"/>
    <property type="match status" value="1"/>
</dbReference>
<reference evidence="6" key="1">
    <citation type="submission" date="2016-10" db="EMBL/GenBank/DDBJ databases">
        <authorList>
            <person name="Varghese N."/>
            <person name="Submissions S."/>
        </authorList>
    </citation>
    <scope>NUCLEOTIDE SEQUENCE [LARGE SCALE GENOMIC DNA]</scope>
    <source>
        <strain evidence="6">CGMCC 1.10658</strain>
    </source>
</reference>
<evidence type="ECO:0000259" key="4">
    <source>
        <dbReference type="PROSITE" id="PS50893"/>
    </source>
</evidence>
<dbReference type="RefSeq" id="WP_091516793.1">
    <property type="nucleotide sequence ID" value="NZ_FNFH01000008.1"/>
</dbReference>
<dbReference type="EMBL" id="FNFH01000008">
    <property type="protein sequence ID" value="SDK76954.1"/>
    <property type="molecule type" value="Genomic_DNA"/>
</dbReference>
<accession>A0A1G9ELF3</accession>
<dbReference type="PANTHER" id="PTHR42939">
    <property type="entry name" value="ABC TRANSPORTER ATP-BINDING PROTEIN ALBC-RELATED"/>
    <property type="match status" value="1"/>
</dbReference>
<dbReference type="InterPro" id="IPR003593">
    <property type="entry name" value="AAA+_ATPase"/>
</dbReference>
<proteinExistence type="predicted"/>
<dbReference type="AlphaFoldDB" id="A0A1G9ELF3"/>
<dbReference type="Gene3D" id="3.40.50.300">
    <property type="entry name" value="P-loop containing nucleotide triphosphate hydrolases"/>
    <property type="match status" value="1"/>
</dbReference>
<protein>
    <submittedName>
        <fullName evidence="5">Cu-processing system ATP-binding protein</fullName>
    </submittedName>
</protein>
<dbReference type="SUPFAM" id="SSF52540">
    <property type="entry name" value="P-loop containing nucleoside triphosphate hydrolases"/>
    <property type="match status" value="1"/>
</dbReference>
<dbReference type="SMART" id="SM00382">
    <property type="entry name" value="AAA"/>
    <property type="match status" value="1"/>
</dbReference>
<dbReference type="GO" id="GO:0016887">
    <property type="term" value="F:ATP hydrolysis activity"/>
    <property type="evidence" value="ECO:0007669"/>
    <property type="project" value="InterPro"/>
</dbReference>
<dbReference type="InterPro" id="IPR051782">
    <property type="entry name" value="ABC_Transporter_VariousFunc"/>
</dbReference>
<evidence type="ECO:0000256" key="2">
    <source>
        <dbReference type="ARBA" id="ARBA00022741"/>
    </source>
</evidence>
<keyword evidence="2" id="KW-0547">Nucleotide-binding</keyword>
<keyword evidence="3 5" id="KW-0067">ATP-binding</keyword>
<organism evidence="5 6">
    <name type="scientific">Microbulbifer yueqingensis</name>
    <dbReference type="NCBI Taxonomy" id="658219"/>
    <lineage>
        <taxon>Bacteria</taxon>
        <taxon>Pseudomonadati</taxon>
        <taxon>Pseudomonadota</taxon>
        <taxon>Gammaproteobacteria</taxon>
        <taxon>Cellvibrionales</taxon>
        <taxon>Microbulbiferaceae</taxon>
        <taxon>Microbulbifer</taxon>
    </lineage>
</organism>
<feature type="domain" description="ABC transporter" evidence="4">
    <location>
        <begin position="4"/>
        <end position="228"/>
    </location>
</feature>
<evidence type="ECO:0000313" key="6">
    <source>
        <dbReference type="Proteomes" id="UP000199305"/>
    </source>
</evidence>
<dbReference type="InterPro" id="IPR017871">
    <property type="entry name" value="ABC_transporter-like_CS"/>
</dbReference>
<dbReference type="Pfam" id="PF00005">
    <property type="entry name" value="ABC_tran"/>
    <property type="match status" value="1"/>
</dbReference>
<dbReference type="InterPro" id="IPR027417">
    <property type="entry name" value="P-loop_NTPase"/>
</dbReference>
<dbReference type="GO" id="GO:0005524">
    <property type="term" value="F:ATP binding"/>
    <property type="evidence" value="ECO:0007669"/>
    <property type="project" value="UniProtKB-KW"/>
</dbReference>
<evidence type="ECO:0000313" key="5">
    <source>
        <dbReference type="EMBL" id="SDK76954.1"/>
    </source>
</evidence>
<sequence length="303" mass="32846">MNCFELEHIDYGYDRQPVLRDISLALGAGRILGLFGHNGAGKTTTIKLILGLMAPDRGRLAVLGGQPGAPDVARRIGYLPENVMFYPQLTGRETLAHFARLKDAPRRQVPELLEQVGLAEASGRRVRTYSKGMKQRLGLAQALLGSPELLMLDEPTTGLDPVATADLYRLLRRLRDSGTGIVLCSHVLPGVEPYIDEAAILAGGRLVARGNLASLRRQAGLPVRLKAQAPGADELLQRLNGNVPRLDTVTRDSNTIELDVRPGDKMTAIRSLMNSAELDDLQIQQPTLEDLYCHFTGVAGGGC</sequence>